<dbReference type="AlphaFoldDB" id="A0A5J4WX62"/>
<proteinExistence type="predicted"/>
<feature type="compositionally biased region" description="Basic and acidic residues" evidence="1">
    <location>
        <begin position="172"/>
        <end position="182"/>
    </location>
</feature>
<accession>A0A5J4WX62</accession>
<evidence type="ECO:0000256" key="1">
    <source>
        <dbReference type="SAM" id="MobiDB-lite"/>
    </source>
</evidence>
<evidence type="ECO:0000313" key="2">
    <source>
        <dbReference type="EMBL" id="KAA6398869.1"/>
    </source>
</evidence>
<name>A0A5J4WX62_9EUKA</name>
<evidence type="ECO:0000313" key="3">
    <source>
        <dbReference type="Proteomes" id="UP000324800"/>
    </source>
</evidence>
<feature type="region of interest" description="Disordered" evidence="1">
    <location>
        <begin position="290"/>
        <end position="375"/>
    </location>
</feature>
<dbReference type="EMBL" id="SNRW01000863">
    <property type="protein sequence ID" value="KAA6398869.1"/>
    <property type="molecule type" value="Genomic_DNA"/>
</dbReference>
<dbReference type="Proteomes" id="UP000324800">
    <property type="component" value="Unassembled WGS sequence"/>
</dbReference>
<feature type="compositionally biased region" description="Low complexity" evidence="1">
    <location>
        <begin position="149"/>
        <end position="170"/>
    </location>
</feature>
<gene>
    <name evidence="2" type="ORF">EZS28_005599</name>
</gene>
<sequence length="375" mass="42383">MGVSSPQNELINGLGNDNSNIDIVNINNQLFPFLSMDGNISPSLTFPGQNDLFPNVDRMQMQFDPNMGNKTDFITLQQNQPLNDSFGQSQRNAQHFFMNWQSPPQMQTSNNRLTRDPKLIERMISEIEQLKLNCDTALQSLKSCLSHQLNNSENNKSSTSSLNKTQNSQSDKQSEYSQKDNENEQDEDENGATKNDAQEQVVSIVEIIEKDDQIIQKLVELRNSCDKTTKCIIEGLHDSSDSVIPNFIFSSNDSFSTKTSTDNDSKKIDKEEYDNKSYTDNKSHILIKKKKKKEVEQENGVRKKRVHTTANENESSKDVTPKMRYEKSSLKKNINIEGGITKSTSKITRPELTGNALNSTIDADPEENETVPSNL</sequence>
<reference evidence="2 3" key="1">
    <citation type="submission" date="2019-03" db="EMBL/GenBank/DDBJ databases">
        <title>Single cell metagenomics reveals metabolic interactions within the superorganism composed of flagellate Streblomastix strix and complex community of Bacteroidetes bacteria on its surface.</title>
        <authorList>
            <person name="Treitli S.C."/>
            <person name="Kolisko M."/>
            <person name="Husnik F."/>
            <person name="Keeling P."/>
            <person name="Hampl V."/>
        </authorList>
    </citation>
    <scope>NUCLEOTIDE SEQUENCE [LARGE SCALE GENOMIC DNA]</scope>
    <source>
        <strain evidence="2">ST1C</strain>
    </source>
</reference>
<comment type="caution">
    <text evidence="2">The sequence shown here is derived from an EMBL/GenBank/DDBJ whole genome shotgun (WGS) entry which is preliminary data.</text>
</comment>
<feature type="region of interest" description="Disordered" evidence="1">
    <location>
        <begin position="149"/>
        <end position="198"/>
    </location>
</feature>
<organism evidence="2 3">
    <name type="scientific">Streblomastix strix</name>
    <dbReference type="NCBI Taxonomy" id="222440"/>
    <lineage>
        <taxon>Eukaryota</taxon>
        <taxon>Metamonada</taxon>
        <taxon>Preaxostyla</taxon>
        <taxon>Oxymonadida</taxon>
        <taxon>Streblomastigidae</taxon>
        <taxon>Streblomastix</taxon>
    </lineage>
</organism>
<feature type="compositionally biased region" description="Basic and acidic residues" evidence="1">
    <location>
        <begin position="314"/>
        <end position="329"/>
    </location>
</feature>
<protein>
    <submittedName>
        <fullName evidence="2">Uncharacterized protein</fullName>
    </submittedName>
</protein>